<name>A2DGR3_TRIV3</name>
<feature type="compositionally biased region" description="Basic and acidic residues" evidence="5">
    <location>
        <begin position="310"/>
        <end position="325"/>
    </location>
</feature>
<feature type="region of interest" description="Disordered" evidence="5">
    <location>
        <begin position="606"/>
        <end position="638"/>
    </location>
</feature>
<feature type="compositionally biased region" description="Basic and acidic residues" evidence="5">
    <location>
        <begin position="393"/>
        <end position="413"/>
    </location>
</feature>
<dbReference type="Pfam" id="PF00023">
    <property type="entry name" value="Ank"/>
    <property type="match status" value="1"/>
</dbReference>
<dbReference type="Pfam" id="PF12796">
    <property type="entry name" value="Ank_2"/>
    <property type="match status" value="1"/>
</dbReference>
<dbReference type="SMR" id="A2DGR3"/>
<dbReference type="PROSITE" id="PS50297">
    <property type="entry name" value="ANK_REP_REGION"/>
    <property type="match status" value="1"/>
</dbReference>
<dbReference type="PANTHER" id="PTHR24126:SF14">
    <property type="entry name" value="ANK_REP_REGION DOMAIN-CONTAINING PROTEIN"/>
    <property type="match status" value="1"/>
</dbReference>
<dbReference type="KEGG" id="tva:5465987"/>
<feature type="compositionally biased region" description="Polar residues" evidence="5">
    <location>
        <begin position="376"/>
        <end position="392"/>
    </location>
</feature>
<feature type="compositionally biased region" description="Basic residues" evidence="5">
    <location>
        <begin position="245"/>
        <end position="256"/>
    </location>
</feature>
<sequence length="829" mass="93853">MQNPVDHKAVAENIQVYLQNHTFIKVFSLTDVCKILDQSEIDVIQATQFLTECKAKFKSIEIFKIIQHLKVVLSSDFTKTAELLSIVFKSLKSPVLKSIYQSYHELLSTNHAHTTEISRLNEQITILKNTIAQNRSEIAHQQGEQTGFIGNLAQKDDEIAQLKAQLSAKDKESDELRDKIDELFPQVQKKTKDITTLKNMVKKRDLTIKKQKEEINEYRTKLGLPIEEEKPEEKQDDAIDEEKKKKMAALKAKKAKLASNKQKQQQENTENQDRQQLENKGENQISFAVPKIDNPKKSPNKAELPNSSRRRPDEQQEERPPDRPPDTGNKNNADSLKKALEPPTTDSALSAANTNEKEEQKKQESVKISPPETEKLNNTVKQENNGQKTDQNPPKRPEFIKEIEIKEENKENNIENLPLSVRDSRPLSSKSTRLTEQKVPSQPPQPLPKEEFKENPEKGIWLMPPPLPPKPQIPSQPPPIPSNPVKSIDSLEIEEMHENYQPVTWTLIGNTSAVVSQNPKNFVDPSVIHQVQFGEQNIPSQPTKLANSLPKLRQSSVSSQQQKPPPPPTQLSSLPKPNNNSNLPKLHNTSLTSQLKNSGTARYDISFLKPQEPDPPSQPQMQLVSTQETAPEINQPPQQRNIEEDPFVIELKKYKRSMTDFDKIYSCMKRAVKEKDLDEIKWCVEGGYMEVKDDVGNTPLLNAAYKGDLPMVSTLVDCGANIMATNNNKWSALYWAVMNNSMSIIKYVCSHSSFDINIKNNVGDTALHLACNIGRLDVVSFLCRLPKINVEAKNNEGKTPMMVVKDLKAIGFWDKKKFKEILKDSGAKS</sequence>
<reference evidence="6" key="1">
    <citation type="submission" date="2006-10" db="EMBL/GenBank/DDBJ databases">
        <authorList>
            <person name="Amadeo P."/>
            <person name="Zhao Q."/>
            <person name="Wortman J."/>
            <person name="Fraser-Liggett C."/>
            <person name="Carlton J."/>
        </authorList>
    </citation>
    <scope>NUCLEOTIDE SEQUENCE</scope>
    <source>
        <strain evidence="6">G3</strain>
    </source>
</reference>
<feature type="repeat" description="ANK" evidence="3">
    <location>
        <begin position="695"/>
        <end position="727"/>
    </location>
</feature>
<dbReference type="SUPFAM" id="SSF48403">
    <property type="entry name" value="Ankyrin repeat"/>
    <property type="match status" value="1"/>
</dbReference>
<gene>
    <name evidence="6" type="ORF">TVAG_110620</name>
</gene>
<feature type="compositionally biased region" description="Basic and acidic residues" evidence="5">
    <location>
        <begin position="227"/>
        <end position="244"/>
    </location>
</feature>
<feature type="compositionally biased region" description="Low complexity" evidence="5">
    <location>
        <begin position="257"/>
        <end position="269"/>
    </location>
</feature>
<dbReference type="SMART" id="SM00248">
    <property type="entry name" value="ANK"/>
    <property type="match status" value="3"/>
</dbReference>
<evidence type="ECO:0000256" key="1">
    <source>
        <dbReference type="ARBA" id="ARBA00022737"/>
    </source>
</evidence>
<feature type="compositionally biased region" description="Polar residues" evidence="5">
    <location>
        <begin position="426"/>
        <end position="440"/>
    </location>
</feature>
<dbReference type="STRING" id="5722.A2DGR3"/>
<organism evidence="6 7">
    <name type="scientific">Trichomonas vaginalis (strain ATCC PRA-98 / G3)</name>
    <dbReference type="NCBI Taxonomy" id="412133"/>
    <lineage>
        <taxon>Eukaryota</taxon>
        <taxon>Metamonada</taxon>
        <taxon>Parabasalia</taxon>
        <taxon>Trichomonadida</taxon>
        <taxon>Trichomonadidae</taxon>
        <taxon>Trichomonas</taxon>
    </lineage>
</organism>
<dbReference type="AlphaFoldDB" id="A2DGR3"/>
<proteinExistence type="predicted"/>
<feature type="compositionally biased region" description="Basic and acidic residues" evidence="5">
    <location>
        <begin position="355"/>
        <end position="365"/>
    </location>
</feature>
<evidence type="ECO:0000256" key="2">
    <source>
        <dbReference type="ARBA" id="ARBA00023043"/>
    </source>
</evidence>
<feature type="region of interest" description="Disordered" evidence="5">
    <location>
        <begin position="226"/>
        <end position="486"/>
    </location>
</feature>
<dbReference type="PROSITE" id="PS50088">
    <property type="entry name" value="ANK_REPEAT"/>
    <property type="match status" value="1"/>
</dbReference>
<evidence type="ECO:0000313" key="7">
    <source>
        <dbReference type="Proteomes" id="UP000001542"/>
    </source>
</evidence>
<feature type="region of interest" description="Disordered" evidence="5">
    <location>
        <begin position="538"/>
        <end position="588"/>
    </location>
</feature>
<dbReference type="EMBL" id="DS113198">
    <property type="protein sequence ID" value="EAY20450.1"/>
    <property type="molecule type" value="Genomic_DNA"/>
</dbReference>
<keyword evidence="1" id="KW-0677">Repeat</keyword>
<accession>A2DGR3</accession>
<dbReference type="eggNOG" id="KOG0504">
    <property type="taxonomic scope" value="Eukaryota"/>
</dbReference>
<dbReference type="OrthoDB" id="366390at2759"/>
<protein>
    <submittedName>
        <fullName evidence="6">Uncharacterized protein</fullName>
    </submittedName>
</protein>
<reference evidence="6" key="2">
    <citation type="journal article" date="2007" name="Science">
        <title>Draft genome sequence of the sexually transmitted pathogen Trichomonas vaginalis.</title>
        <authorList>
            <person name="Carlton J.M."/>
            <person name="Hirt R.P."/>
            <person name="Silva J.C."/>
            <person name="Delcher A.L."/>
            <person name="Schatz M."/>
            <person name="Zhao Q."/>
            <person name="Wortman J.R."/>
            <person name="Bidwell S.L."/>
            <person name="Alsmark U.C.M."/>
            <person name="Besteiro S."/>
            <person name="Sicheritz-Ponten T."/>
            <person name="Noel C.J."/>
            <person name="Dacks J.B."/>
            <person name="Foster P.G."/>
            <person name="Simillion C."/>
            <person name="Van de Peer Y."/>
            <person name="Miranda-Saavedra D."/>
            <person name="Barton G.J."/>
            <person name="Westrop G.D."/>
            <person name="Mueller S."/>
            <person name="Dessi D."/>
            <person name="Fiori P.L."/>
            <person name="Ren Q."/>
            <person name="Paulsen I."/>
            <person name="Zhang H."/>
            <person name="Bastida-Corcuera F.D."/>
            <person name="Simoes-Barbosa A."/>
            <person name="Brown M.T."/>
            <person name="Hayes R.D."/>
            <person name="Mukherjee M."/>
            <person name="Okumura C.Y."/>
            <person name="Schneider R."/>
            <person name="Smith A.J."/>
            <person name="Vanacova S."/>
            <person name="Villalvazo M."/>
            <person name="Haas B.J."/>
            <person name="Pertea M."/>
            <person name="Feldblyum T.V."/>
            <person name="Utterback T.R."/>
            <person name="Shu C.L."/>
            <person name="Osoegawa K."/>
            <person name="de Jong P.J."/>
            <person name="Hrdy I."/>
            <person name="Horvathova L."/>
            <person name="Zubacova Z."/>
            <person name="Dolezal P."/>
            <person name="Malik S.B."/>
            <person name="Logsdon J.M. Jr."/>
            <person name="Henze K."/>
            <person name="Gupta A."/>
            <person name="Wang C.C."/>
            <person name="Dunne R.L."/>
            <person name="Upcroft J.A."/>
            <person name="Upcroft P."/>
            <person name="White O."/>
            <person name="Salzberg S.L."/>
            <person name="Tang P."/>
            <person name="Chiu C.-H."/>
            <person name="Lee Y.-S."/>
            <person name="Embley T.M."/>
            <person name="Coombs G.H."/>
            <person name="Mottram J.C."/>
            <person name="Tachezy J."/>
            <person name="Fraser-Liggett C.M."/>
            <person name="Johnson P.J."/>
        </authorList>
    </citation>
    <scope>NUCLEOTIDE SEQUENCE [LARGE SCALE GENOMIC DNA]</scope>
    <source>
        <strain evidence="6">G3</strain>
    </source>
</reference>
<feature type="compositionally biased region" description="Basic and acidic residues" evidence="5">
    <location>
        <begin position="448"/>
        <end position="457"/>
    </location>
</feature>
<dbReference type="RefSeq" id="XP_001581436.1">
    <property type="nucleotide sequence ID" value="XM_001581386.1"/>
</dbReference>
<feature type="compositionally biased region" description="Polar residues" evidence="5">
    <location>
        <begin position="619"/>
        <end position="629"/>
    </location>
</feature>
<dbReference type="InParanoid" id="A2DGR3"/>
<dbReference type="VEuPathDB" id="TrichDB:TVAG_110620"/>
<dbReference type="Gene3D" id="1.25.40.20">
    <property type="entry name" value="Ankyrin repeat-containing domain"/>
    <property type="match status" value="1"/>
</dbReference>
<evidence type="ECO:0000256" key="4">
    <source>
        <dbReference type="SAM" id="Coils"/>
    </source>
</evidence>
<feature type="coiled-coil region" evidence="4">
    <location>
        <begin position="117"/>
        <end position="179"/>
    </location>
</feature>
<feature type="compositionally biased region" description="Polar residues" evidence="5">
    <location>
        <begin position="344"/>
        <end position="354"/>
    </location>
</feature>
<dbReference type="VEuPathDB" id="TrichDB:TVAGG3_0997410"/>
<keyword evidence="4" id="KW-0175">Coiled coil</keyword>
<dbReference type="InterPro" id="IPR036770">
    <property type="entry name" value="Ankyrin_rpt-contain_sf"/>
</dbReference>
<feature type="compositionally biased region" description="Low complexity" evidence="5">
    <location>
        <begin position="570"/>
        <end position="586"/>
    </location>
</feature>
<evidence type="ECO:0000256" key="3">
    <source>
        <dbReference type="PROSITE-ProRule" id="PRU00023"/>
    </source>
</evidence>
<dbReference type="PANTHER" id="PTHR24126">
    <property type="entry name" value="ANKYRIN REPEAT, PH AND SEC7 DOMAIN CONTAINING PROTEIN SECG-RELATED"/>
    <property type="match status" value="1"/>
</dbReference>
<keyword evidence="7" id="KW-1185">Reference proteome</keyword>
<feature type="compositionally biased region" description="Basic and acidic residues" evidence="5">
    <location>
        <begin position="271"/>
        <end position="281"/>
    </location>
</feature>
<dbReference type="InterPro" id="IPR002110">
    <property type="entry name" value="Ankyrin_rpt"/>
</dbReference>
<dbReference type="Proteomes" id="UP000001542">
    <property type="component" value="Unassembled WGS sequence"/>
</dbReference>
<keyword evidence="2 3" id="KW-0040">ANK repeat</keyword>
<evidence type="ECO:0000256" key="5">
    <source>
        <dbReference type="SAM" id="MobiDB-lite"/>
    </source>
</evidence>
<evidence type="ECO:0000313" key="6">
    <source>
        <dbReference type="EMBL" id="EAY20450.1"/>
    </source>
</evidence>
<feature type="compositionally biased region" description="Pro residues" evidence="5">
    <location>
        <begin position="463"/>
        <end position="482"/>
    </location>
</feature>